<keyword evidence="2" id="KW-1185">Reference proteome</keyword>
<dbReference type="KEGG" id="hadh:FRZ61_24340"/>
<organism evidence="1 2">
    <name type="scientific">Hypericibacter adhaerens</name>
    <dbReference type="NCBI Taxonomy" id="2602016"/>
    <lineage>
        <taxon>Bacteria</taxon>
        <taxon>Pseudomonadati</taxon>
        <taxon>Pseudomonadota</taxon>
        <taxon>Alphaproteobacteria</taxon>
        <taxon>Rhodospirillales</taxon>
        <taxon>Dongiaceae</taxon>
        <taxon>Hypericibacter</taxon>
    </lineage>
</organism>
<accession>A0A5J6MXN8</accession>
<proteinExistence type="predicted"/>
<evidence type="ECO:0000313" key="2">
    <source>
        <dbReference type="Proteomes" id="UP000325797"/>
    </source>
</evidence>
<gene>
    <name evidence="1" type="ORF">FRZ61_24340</name>
</gene>
<protein>
    <submittedName>
        <fullName evidence="1">Uncharacterized protein</fullName>
    </submittedName>
</protein>
<dbReference type="AlphaFoldDB" id="A0A5J6MXN8"/>
<sequence>MAGLKREMQLGLVPLQDHEADGIAVLEGFGEAQHADIEVLGFPDVPDGKHGRNPSEPNAVIGIRAHRMTSVREDADGDTDGAGTLLSPGGIDGTVPTGALFLAASSRRENRFGETWFAPGYDERA</sequence>
<name>A0A5J6MXN8_9PROT</name>
<dbReference type="EMBL" id="CP042582">
    <property type="protein sequence ID" value="QEX22502.1"/>
    <property type="molecule type" value="Genomic_DNA"/>
</dbReference>
<dbReference type="Proteomes" id="UP000325797">
    <property type="component" value="Chromosome"/>
</dbReference>
<evidence type="ECO:0000313" key="1">
    <source>
        <dbReference type="EMBL" id="QEX22502.1"/>
    </source>
</evidence>
<reference evidence="1 2" key="1">
    <citation type="submission" date="2019-08" db="EMBL/GenBank/DDBJ databases">
        <title>Hyperibacter terrae gen. nov., sp. nov. and Hyperibacter viscosus sp. nov., two new members in the family Rhodospirillaceae isolated from the rhizosphere of Hypericum perforatum.</title>
        <authorList>
            <person name="Noviana Z."/>
        </authorList>
    </citation>
    <scope>NUCLEOTIDE SEQUENCE [LARGE SCALE GENOMIC DNA]</scope>
    <source>
        <strain evidence="1 2">R5959</strain>
    </source>
</reference>